<proteinExistence type="predicted"/>
<dbReference type="InterPro" id="IPR031165">
    <property type="entry name" value="GNAT_YJDJ"/>
</dbReference>
<dbReference type="PROSITE" id="PS51729">
    <property type="entry name" value="GNAT_YJDJ"/>
    <property type="match status" value="1"/>
</dbReference>
<dbReference type="PANTHER" id="PTHR31435:SF9">
    <property type="entry name" value="PROTEIN NATD1"/>
    <property type="match status" value="1"/>
</dbReference>
<dbReference type="EMBL" id="BBMR01000006">
    <property type="protein sequence ID" value="GAL20398.1"/>
    <property type="molecule type" value="Genomic_DNA"/>
</dbReference>
<feature type="domain" description="N-acetyltransferase" evidence="1">
    <location>
        <begin position="3"/>
        <end position="78"/>
    </location>
</feature>
<dbReference type="PANTHER" id="PTHR31435">
    <property type="entry name" value="PROTEIN NATD1"/>
    <property type="match status" value="1"/>
</dbReference>
<evidence type="ECO:0000313" key="3">
    <source>
        <dbReference type="Proteomes" id="UP000029228"/>
    </source>
</evidence>
<keyword evidence="3" id="KW-1185">Reference proteome</keyword>
<gene>
    <name evidence="2" type="ORF">JCM19235_3400</name>
</gene>
<dbReference type="InterPro" id="IPR045057">
    <property type="entry name" value="Gcn5-rel_NAT"/>
</dbReference>
<reference evidence="2 3" key="2">
    <citation type="submission" date="2014-09" db="EMBL/GenBank/DDBJ databases">
        <authorList>
            <consortium name="NBRP consortium"/>
            <person name="Sawabe T."/>
            <person name="Meirelles P."/>
            <person name="Nakanishi M."/>
            <person name="Sayaka M."/>
            <person name="Hattori M."/>
            <person name="Ohkuma M."/>
        </authorList>
    </citation>
    <scope>NUCLEOTIDE SEQUENCE [LARGE SCALE GENOMIC DNA]</scope>
    <source>
        <strain evidence="3">JCM19235</strain>
    </source>
</reference>
<protein>
    <recommendedName>
        <fullName evidence="1">N-acetyltransferase domain-containing protein</fullName>
    </recommendedName>
</protein>
<dbReference type="Proteomes" id="UP000029228">
    <property type="component" value="Unassembled WGS sequence"/>
</dbReference>
<dbReference type="SUPFAM" id="SSF55729">
    <property type="entry name" value="Acyl-CoA N-acyltransferases (Nat)"/>
    <property type="match status" value="1"/>
</dbReference>
<organism evidence="2 3">
    <name type="scientific">Vibrio maritimus</name>
    <dbReference type="NCBI Taxonomy" id="990268"/>
    <lineage>
        <taxon>Bacteria</taxon>
        <taxon>Pseudomonadati</taxon>
        <taxon>Pseudomonadota</taxon>
        <taxon>Gammaproteobacteria</taxon>
        <taxon>Vibrionales</taxon>
        <taxon>Vibrionaceae</taxon>
        <taxon>Vibrio</taxon>
    </lineage>
</organism>
<reference evidence="2 3" key="1">
    <citation type="submission" date="2014-09" db="EMBL/GenBank/DDBJ databases">
        <title>Vibrio maritimus JCM 19235. (C45) whole genome shotgun sequence.</title>
        <authorList>
            <person name="Sawabe T."/>
            <person name="Meirelles P."/>
            <person name="Nakanishi M."/>
            <person name="Sayaka M."/>
            <person name="Hattori M."/>
            <person name="Ohkuma M."/>
        </authorList>
    </citation>
    <scope>NUCLEOTIDE SEQUENCE [LARGE SCALE GENOMIC DNA]</scope>
    <source>
        <strain evidence="3">JCM19235</strain>
    </source>
</reference>
<dbReference type="CDD" id="cd04301">
    <property type="entry name" value="NAT_SF"/>
    <property type="match status" value="1"/>
</dbReference>
<name>A0A090S0T8_9VIBR</name>
<sequence>MIEHQPERHRFVFAKDGHESVLEYKLDGSNVNFTRTFVPDVFRGQGIAKQLVDKGLAWAKGEQYQIEADCWYVAKFLN</sequence>
<dbReference type="STRING" id="990268.JCM19235_3400"/>
<dbReference type="Pfam" id="PF14542">
    <property type="entry name" value="Acetyltransf_CG"/>
    <property type="match status" value="1"/>
</dbReference>
<dbReference type="OrthoDB" id="9813275at2"/>
<accession>A0A090S0T8</accession>
<evidence type="ECO:0000313" key="2">
    <source>
        <dbReference type="EMBL" id="GAL20398.1"/>
    </source>
</evidence>
<comment type="caution">
    <text evidence="2">The sequence shown here is derived from an EMBL/GenBank/DDBJ whole genome shotgun (WGS) entry which is preliminary data.</text>
</comment>
<dbReference type="InterPro" id="IPR016181">
    <property type="entry name" value="Acyl_CoA_acyltransferase"/>
</dbReference>
<dbReference type="AlphaFoldDB" id="A0A090S0T8"/>
<evidence type="ECO:0000259" key="1">
    <source>
        <dbReference type="PROSITE" id="PS51729"/>
    </source>
</evidence>
<dbReference type="Gene3D" id="3.40.630.30">
    <property type="match status" value="1"/>
</dbReference>